<accession>A0ABV6ZPE8</accession>
<dbReference type="RefSeq" id="WP_394314797.1">
    <property type="nucleotide sequence ID" value="NZ_JBHGPK010000026.1"/>
</dbReference>
<dbReference type="EMBL" id="JBHGPK010000026">
    <property type="protein sequence ID" value="MFC2254014.1"/>
    <property type="molecule type" value="Genomic_DNA"/>
</dbReference>
<sequence length="169" mass="18396">MPVFGAVAVQGQAIKDALPAWLPEPGIDPRFRQLRSGSVEPLSLSEFPFYSQLSPPQERTAPPQILANFGVPFAGVSGRYAILDPVFARQCPPPVVETKEDSMTHDITLEHHIEELRAEYNACCELAEREAIWNALRQARSALAANEAKGYLSAFLAPADKAPAAALPF</sequence>
<reference evidence="1 2" key="1">
    <citation type="submission" date="2024-09" db="EMBL/GenBank/DDBJ databases">
        <title>Description of Labrys sedimenti sp. nov., isolated from a diclofenac-degrading enrichment culture, and genome-based reclassification of Labrys portucalensis as a later heterotypic synonym of Labrys neptuniae.</title>
        <authorList>
            <person name="Tancsics A."/>
            <person name="Csepanyi A."/>
        </authorList>
    </citation>
    <scope>NUCLEOTIDE SEQUENCE [LARGE SCALE GENOMIC DNA]</scope>
    <source>
        <strain evidence="1 2">LMG 23412</strain>
    </source>
</reference>
<organism evidence="1 2">
    <name type="scientific">Labrys neptuniae</name>
    <dbReference type="NCBI Taxonomy" id="376174"/>
    <lineage>
        <taxon>Bacteria</taxon>
        <taxon>Pseudomonadati</taxon>
        <taxon>Pseudomonadota</taxon>
        <taxon>Alphaproteobacteria</taxon>
        <taxon>Hyphomicrobiales</taxon>
        <taxon>Xanthobacteraceae</taxon>
        <taxon>Labrys</taxon>
    </lineage>
</organism>
<proteinExistence type="predicted"/>
<protein>
    <submittedName>
        <fullName evidence="1">Uncharacterized protein</fullName>
    </submittedName>
</protein>
<dbReference type="Proteomes" id="UP001595190">
    <property type="component" value="Unassembled WGS sequence"/>
</dbReference>
<comment type="caution">
    <text evidence="1">The sequence shown here is derived from an EMBL/GenBank/DDBJ whole genome shotgun (WGS) entry which is preliminary data.</text>
</comment>
<evidence type="ECO:0000313" key="2">
    <source>
        <dbReference type="Proteomes" id="UP001595190"/>
    </source>
</evidence>
<gene>
    <name evidence="1" type="ORF">ACETRX_30585</name>
</gene>
<evidence type="ECO:0000313" key="1">
    <source>
        <dbReference type="EMBL" id="MFC2254014.1"/>
    </source>
</evidence>
<name>A0ABV6ZPE8_9HYPH</name>